<name>M7YPQ5_TRIUA</name>
<sequence>MPFVGSACGAGAQVRPRHAPADGHLRRGGGVVAIGRADVPQGAGCALREPAGGGQRAGHHVQALEHGVRRLQAQVEAGERAPARARTDWALVVPEVLVCALANIVGRIRVSRRVFDAQGDGSSNYKEMIMSLLTGAGLFNISDFVLPLVWLDV</sequence>
<proteinExistence type="predicted"/>
<protein>
    <submittedName>
        <fullName evidence="1">Uncharacterized protein</fullName>
    </submittedName>
</protein>
<evidence type="ECO:0000313" key="1">
    <source>
        <dbReference type="EMBL" id="EMS49392.1"/>
    </source>
</evidence>
<dbReference type="AlphaFoldDB" id="M7YPQ5"/>
<organism evidence="1">
    <name type="scientific">Triticum urartu</name>
    <name type="common">Red wild einkorn</name>
    <name type="synonym">Crithodium urartu</name>
    <dbReference type="NCBI Taxonomy" id="4572"/>
    <lineage>
        <taxon>Eukaryota</taxon>
        <taxon>Viridiplantae</taxon>
        <taxon>Streptophyta</taxon>
        <taxon>Embryophyta</taxon>
        <taxon>Tracheophyta</taxon>
        <taxon>Spermatophyta</taxon>
        <taxon>Magnoliopsida</taxon>
        <taxon>Liliopsida</taxon>
        <taxon>Poales</taxon>
        <taxon>Poaceae</taxon>
        <taxon>BOP clade</taxon>
        <taxon>Pooideae</taxon>
        <taxon>Triticodae</taxon>
        <taxon>Triticeae</taxon>
        <taxon>Triticinae</taxon>
        <taxon>Triticum</taxon>
    </lineage>
</organism>
<reference evidence="1" key="1">
    <citation type="journal article" date="2013" name="Nature">
        <title>Draft genome of the wheat A-genome progenitor Triticum urartu.</title>
        <authorList>
            <person name="Ling H.Q."/>
            <person name="Zhao S."/>
            <person name="Liu D."/>
            <person name="Wang J."/>
            <person name="Sun H."/>
            <person name="Zhang C."/>
            <person name="Fan H."/>
            <person name="Li D."/>
            <person name="Dong L."/>
            <person name="Tao Y."/>
            <person name="Gao C."/>
            <person name="Wu H."/>
            <person name="Li Y."/>
            <person name="Cui Y."/>
            <person name="Guo X."/>
            <person name="Zheng S."/>
            <person name="Wang B."/>
            <person name="Yu K."/>
            <person name="Liang Q."/>
            <person name="Yang W."/>
            <person name="Lou X."/>
            <person name="Chen J."/>
            <person name="Feng M."/>
            <person name="Jian J."/>
            <person name="Zhang X."/>
            <person name="Luo G."/>
            <person name="Jiang Y."/>
            <person name="Liu J."/>
            <person name="Wang Z."/>
            <person name="Sha Y."/>
            <person name="Zhang B."/>
            <person name="Wu H."/>
            <person name="Tang D."/>
            <person name="Shen Q."/>
            <person name="Xue P."/>
            <person name="Zou S."/>
            <person name="Wang X."/>
            <person name="Liu X."/>
            <person name="Wang F."/>
            <person name="Yang Y."/>
            <person name="An X."/>
            <person name="Dong Z."/>
            <person name="Zhang K."/>
            <person name="Zhang X."/>
            <person name="Luo M.C."/>
            <person name="Dvorak J."/>
            <person name="Tong Y."/>
            <person name="Wang J."/>
            <person name="Yang H."/>
            <person name="Li Z."/>
            <person name="Wang D."/>
            <person name="Zhang A."/>
            <person name="Wang J."/>
        </authorList>
    </citation>
    <scope>NUCLEOTIDE SEQUENCE</scope>
</reference>
<dbReference type="EMBL" id="KD243727">
    <property type="protein sequence ID" value="EMS49392.1"/>
    <property type="molecule type" value="Genomic_DNA"/>
</dbReference>
<accession>M7YPQ5</accession>
<gene>
    <name evidence="1" type="ORF">TRIUR3_03645</name>
</gene>
<dbReference type="STRING" id="4572.M7YPQ5"/>